<dbReference type="GO" id="GO:0071111">
    <property type="term" value="F:cyclic-guanylate-specific phosphodiesterase activity"/>
    <property type="evidence" value="ECO:0007669"/>
    <property type="project" value="InterPro"/>
</dbReference>
<dbReference type="PROSITE" id="PS50883">
    <property type="entry name" value="EAL"/>
    <property type="match status" value="1"/>
</dbReference>
<dbReference type="EMBL" id="DF968181">
    <property type="protein sequence ID" value="GAP40113.1"/>
    <property type="molecule type" value="Genomic_DNA"/>
</dbReference>
<feature type="transmembrane region" description="Helical" evidence="1">
    <location>
        <begin position="509"/>
        <end position="528"/>
    </location>
</feature>
<accession>A0A0S7BRV7</accession>
<dbReference type="Gene3D" id="3.30.70.270">
    <property type="match status" value="1"/>
</dbReference>
<proteinExistence type="predicted"/>
<dbReference type="SMART" id="SM00052">
    <property type="entry name" value="EAL"/>
    <property type="match status" value="1"/>
</dbReference>
<dbReference type="AlphaFoldDB" id="A0A0S7BRV7"/>
<dbReference type="SUPFAM" id="SSF141868">
    <property type="entry name" value="EAL domain-like"/>
    <property type="match status" value="1"/>
</dbReference>
<dbReference type="CDD" id="cd01948">
    <property type="entry name" value="EAL"/>
    <property type="match status" value="1"/>
</dbReference>
<feature type="transmembrane region" description="Helical" evidence="1">
    <location>
        <begin position="9"/>
        <end position="28"/>
    </location>
</feature>
<dbReference type="RefSeq" id="WP_062279135.1">
    <property type="nucleotide sequence ID" value="NZ_DF968181.1"/>
</dbReference>
<dbReference type="Pfam" id="PF00497">
    <property type="entry name" value="SBP_bac_3"/>
    <property type="match status" value="2"/>
</dbReference>
<keyword evidence="1" id="KW-1133">Transmembrane helix</keyword>
<evidence type="ECO:0000313" key="4">
    <source>
        <dbReference type="EMBL" id="GAP40113.1"/>
    </source>
</evidence>
<dbReference type="Pfam" id="PF00990">
    <property type="entry name" value="GGDEF"/>
    <property type="match status" value="1"/>
</dbReference>
<dbReference type="Gene3D" id="3.40.190.10">
    <property type="entry name" value="Periplasmic binding protein-like II"/>
    <property type="match status" value="4"/>
</dbReference>
<dbReference type="SUPFAM" id="SSF53850">
    <property type="entry name" value="Periplasmic binding protein-like II"/>
    <property type="match status" value="2"/>
</dbReference>
<evidence type="ECO:0000259" key="2">
    <source>
        <dbReference type="PROSITE" id="PS50883"/>
    </source>
</evidence>
<evidence type="ECO:0000256" key="1">
    <source>
        <dbReference type="SAM" id="Phobius"/>
    </source>
</evidence>
<dbReference type="InterPro" id="IPR029787">
    <property type="entry name" value="Nucleotide_cyclase"/>
</dbReference>
<dbReference type="OrthoDB" id="158981at2"/>
<dbReference type="Pfam" id="PF00563">
    <property type="entry name" value="EAL"/>
    <property type="match status" value="1"/>
</dbReference>
<protein>
    <submittedName>
        <fullName evidence="4">Protein containing diguanylate cyclase (GGDEF) domain</fullName>
    </submittedName>
</protein>
<dbReference type="InterPro" id="IPR001633">
    <property type="entry name" value="EAL_dom"/>
</dbReference>
<dbReference type="SMART" id="SM00062">
    <property type="entry name" value="PBPb"/>
    <property type="match status" value="2"/>
</dbReference>
<dbReference type="InterPro" id="IPR000160">
    <property type="entry name" value="GGDEF_dom"/>
</dbReference>
<dbReference type="PANTHER" id="PTHR33121:SF70">
    <property type="entry name" value="SIGNALING PROTEIN YKOW"/>
    <property type="match status" value="1"/>
</dbReference>
<keyword evidence="5" id="KW-1185">Reference proteome</keyword>
<dbReference type="InterPro" id="IPR043128">
    <property type="entry name" value="Rev_trsase/Diguanyl_cyclase"/>
</dbReference>
<evidence type="ECO:0000313" key="5">
    <source>
        <dbReference type="Proteomes" id="UP000053370"/>
    </source>
</evidence>
<evidence type="ECO:0000259" key="3">
    <source>
        <dbReference type="PROSITE" id="PS50887"/>
    </source>
</evidence>
<dbReference type="STRING" id="1678840.ATC1_1379"/>
<feature type="domain" description="EAL" evidence="2">
    <location>
        <begin position="709"/>
        <end position="962"/>
    </location>
</feature>
<keyword evidence="1" id="KW-0472">Membrane</keyword>
<dbReference type="SMART" id="SM00267">
    <property type="entry name" value="GGDEF"/>
    <property type="match status" value="1"/>
</dbReference>
<dbReference type="PANTHER" id="PTHR33121">
    <property type="entry name" value="CYCLIC DI-GMP PHOSPHODIESTERASE PDEF"/>
    <property type="match status" value="1"/>
</dbReference>
<keyword evidence="1" id="KW-0812">Transmembrane</keyword>
<dbReference type="Proteomes" id="UP000053370">
    <property type="component" value="Unassembled WGS sequence"/>
</dbReference>
<dbReference type="InterPro" id="IPR050706">
    <property type="entry name" value="Cyclic-di-GMP_PDE-like"/>
</dbReference>
<dbReference type="SUPFAM" id="SSF55073">
    <property type="entry name" value="Nucleotide cyclase"/>
    <property type="match status" value="1"/>
</dbReference>
<reference evidence="4" key="1">
    <citation type="journal article" date="2015" name="Genome Announc.">
        <title>Draft Genome Sequence of Anaerolineae Strain TC1, a Novel Isolate from a Methanogenic Wastewater Treatment System.</title>
        <authorList>
            <person name="Matsuura N."/>
            <person name="Tourlousse D.M."/>
            <person name="Sun L."/>
            <person name="Toyonaga M."/>
            <person name="Kuroda K."/>
            <person name="Ohashi A."/>
            <person name="Cruz R."/>
            <person name="Yamaguchi T."/>
            <person name="Sekiguchi Y."/>
        </authorList>
    </citation>
    <scope>NUCLEOTIDE SEQUENCE [LARGE SCALE GENOMIC DNA]</scope>
    <source>
        <strain evidence="4">TC1</strain>
    </source>
</reference>
<name>A0A0S7BRV7_9CHLR</name>
<dbReference type="PROSITE" id="PS50887">
    <property type="entry name" value="GGDEF"/>
    <property type="match status" value="1"/>
</dbReference>
<organism evidence="4">
    <name type="scientific">Flexilinea flocculi</name>
    <dbReference type="NCBI Taxonomy" id="1678840"/>
    <lineage>
        <taxon>Bacteria</taxon>
        <taxon>Bacillati</taxon>
        <taxon>Chloroflexota</taxon>
        <taxon>Anaerolineae</taxon>
        <taxon>Anaerolineales</taxon>
        <taxon>Anaerolineaceae</taxon>
        <taxon>Flexilinea</taxon>
    </lineage>
</organism>
<dbReference type="InterPro" id="IPR001638">
    <property type="entry name" value="Solute-binding_3/MltF_N"/>
</dbReference>
<sequence length="966" mass="111069">MNDPIKRSFGYFIFSFSVLFLLTSFFTIQAKPLEESKKVRVGYYVLDGYHNFDKNGNRSGYGYDYLQEIANYTGWTYEYVGGTLNTCIQNLKNGNIDLLSNVQFSDELAEVFDYSAQSIGTSYGTLSVKSDNTSYSLDDYDSFNGMRVGILSGDYHNAQFSAFCQEHKLKISTVLFFDPSVMEKALQAGKVDGVVKSNFLKKENEKIIAQFNTKPFYFVVKKGNTELLQQLNKAISEITTNNPGIEYRLYEKYYGSERTALSLTKEEKAFLEQKGTIRIVSSPQTFPLLWQDKNGYKGIFADIIKLISKDLDIRIDLIPTFSYNESLQKIRNGEADIILDIDHDYSWAEENHVDLTTPYLSMPISMVTRDEPLPANPSLAIVEGYIFSNREVHKLYPRSIIIPYKSSQEALDAVNNGKQDITYVSSYFYQRLKLDRKYQKLISDFNNSFTANISMGINENQEKIFTIILNKELGYIGNEQIQSIIRQNTLIESKPTTISDLFYDHPKPFLASIGVIFLGIISILAFYSKSKINSEKRMEALAYGDELTGLKNRYWLEKNSHSILLSDRYTQYAMISFDINRFDIINECYGRETGYAIIRNIAEGLKSYQNDGVIAVRSKNDNFLCLKPYNTRDDLINWIDQLKRNYSNFQTEDKNILISMNYGIYMIPDGGTDITSSIDNADTARHEAEGDPTSIVFYDNDMRDRLALEKAIENIQDRALRDGEFQVYYQPKFDIRNDTLIGAEALIRWSSMDRGFMVPSQFVPLFEKNGFIIQLDFFVVEEVCKMIRQRLDSNQKVVPISINQSRAHLTQSQYVQQLHDMVHKYNIPPKLIELELTETAFSDAAAAKVILEQMKQIGFLTSIDDFGSGYSSLTLLNDIPLDILKIDKYFLTKSEDSERTRLIIEKIVEMAKVLNVTVICEGVEKQKHIDFMKQVGCFYAQGYFYSKPISQKTFENQIDENSWRKQ</sequence>
<dbReference type="Gene3D" id="3.20.20.450">
    <property type="entry name" value="EAL domain"/>
    <property type="match status" value="1"/>
</dbReference>
<dbReference type="InterPro" id="IPR035919">
    <property type="entry name" value="EAL_sf"/>
</dbReference>
<gene>
    <name evidence="4" type="ORF">ATC1_1379</name>
</gene>
<feature type="domain" description="GGDEF" evidence="3">
    <location>
        <begin position="570"/>
        <end position="700"/>
    </location>
</feature>
<dbReference type="PATRIC" id="fig|1678840.3.peg.1296"/>
<dbReference type="NCBIfam" id="TIGR00254">
    <property type="entry name" value="GGDEF"/>
    <property type="match status" value="1"/>
</dbReference>